<evidence type="ECO:0000256" key="3">
    <source>
        <dbReference type="ARBA" id="ARBA00022801"/>
    </source>
</evidence>
<reference evidence="6 7" key="1">
    <citation type="submission" date="2019-04" db="EMBL/GenBank/DDBJ databases">
        <title>Microbes associate with the intestines of laboratory mice.</title>
        <authorList>
            <person name="Navarre W."/>
            <person name="Wong E."/>
            <person name="Huang K.C."/>
            <person name="Tropini C."/>
            <person name="Ng K."/>
            <person name="Yu B."/>
        </authorList>
    </citation>
    <scope>NUCLEOTIDE SEQUENCE [LARGE SCALE GENOMIC DNA]</scope>
    <source>
        <strain evidence="6 7">NM48_B13</strain>
    </source>
</reference>
<dbReference type="InterPro" id="IPR002716">
    <property type="entry name" value="PIN_dom"/>
</dbReference>
<gene>
    <name evidence="6" type="ORF">E5982_07040</name>
</gene>
<protein>
    <submittedName>
        <fullName evidence="6">PIN domain-containing protein</fullName>
    </submittedName>
</protein>
<evidence type="ECO:0000256" key="4">
    <source>
        <dbReference type="ARBA" id="ARBA00022842"/>
    </source>
</evidence>
<keyword evidence="2" id="KW-0479">Metal-binding</keyword>
<dbReference type="GO" id="GO:0046872">
    <property type="term" value="F:metal ion binding"/>
    <property type="evidence" value="ECO:0007669"/>
    <property type="project" value="UniProtKB-KW"/>
</dbReference>
<organism evidence="6 7">
    <name type="scientific">Parvibacter caecicola</name>
    <dbReference type="NCBI Taxonomy" id="747645"/>
    <lineage>
        <taxon>Bacteria</taxon>
        <taxon>Bacillati</taxon>
        <taxon>Actinomycetota</taxon>
        <taxon>Coriobacteriia</taxon>
        <taxon>Coriobacteriales</taxon>
        <taxon>Coriobacteriaceae</taxon>
        <taxon>Parvibacter</taxon>
    </lineage>
</organism>
<accession>A0A4T9T9G3</accession>
<dbReference type="AlphaFoldDB" id="A0A4T9T9G3"/>
<evidence type="ECO:0000256" key="2">
    <source>
        <dbReference type="ARBA" id="ARBA00022723"/>
    </source>
</evidence>
<evidence type="ECO:0000256" key="1">
    <source>
        <dbReference type="ARBA" id="ARBA00022722"/>
    </source>
</evidence>
<dbReference type="SUPFAM" id="SSF88723">
    <property type="entry name" value="PIN domain-like"/>
    <property type="match status" value="1"/>
</dbReference>
<evidence type="ECO:0000313" key="7">
    <source>
        <dbReference type="Proteomes" id="UP000309454"/>
    </source>
</evidence>
<dbReference type="EMBL" id="SSTM01000004">
    <property type="protein sequence ID" value="TJW10297.1"/>
    <property type="molecule type" value="Genomic_DNA"/>
</dbReference>
<proteinExistence type="predicted"/>
<keyword evidence="3" id="KW-0378">Hydrolase</keyword>
<sequence>MKLLLDTNVLIDYYAQRQPFFEAAKQLRIAQFFGDVELWASTQSFSDVEYILRGALPVEELRSIVAASLDFISVLSPTPADLVSGLESDWPDLEDFLIARCAKALKADYIITRDQKGFAKSKVPAISPDEWVALMKEQGIVYDEVEI</sequence>
<dbReference type="Proteomes" id="UP000309454">
    <property type="component" value="Unassembled WGS sequence"/>
</dbReference>
<dbReference type="GO" id="GO:0016787">
    <property type="term" value="F:hydrolase activity"/>
    <property type="evidence" value="ECO:0007669"/>
    <property type="project" value="UniProtKB-KW"/>
</dbReference>
<comment type="caution">
    <text evidence="6">The sequence shown here is derived from an EMBL/GenBank/DDBJ whole genome shotgun (WGS) entry which is preliminary data.</text>
</comment>
<dbReference type="Pfam" id="PF13470">
    <property type="entry name" value="PIN_3"/>
    <property type="match status" value="1"/>
</dbReference>
<dbReference type="CDD" id="cd09854">
    <property type="entry name" value="PIN_VapC-like"/>
    <property type="match status" value="1"/>
</dbReference>
<evidence type="ECO:0000313" key="6">
    <source>
        <dbReference type="EMBL" id="TJW10297.1"/>
    </source>
</evidence>
<feature type="domain" description="PIN" evidence="5">
    <location>
        <begin position="2"/>
        <end position="116"/>
    </location>
</feature>
<evidence type="ECO:0000259" key="5">
    <source>
        <dbReference type="Pfam" id="PF13470"/>
    </source>
</evidence>
<dbReference type="OrthoDB" id="3174195at2"/>
<dbReference type="GO" id="GO:0004518">
    <property type="term" value="F:nuclease activity"/>
    <property type="evidence" value="ECO:0007669"/>
    <property type="project" value="UniProtKB-KW"/>
</dbReference>
<keyword evidence="1" id="KW-0540">Nuclease</keyword>
<dbReference type="InterPro" id="IPR029060">
    <property type="entry name" value="PIN-like_dom_sf"/>
</dbReference>
<dbReference type="Gene3D" id="3.40.50.1010">
    <property type="entry name" value="5'-nuclease"/>
    <property type="match status" value="1"/>
</dbReference>
<keyword evidence="4" id="KW-0460">Magnesium</keyword>
<dbReference type="RefSeq" id="WP_136845924.1">
    <property type="nucleotide sequence ID" value="NZ_SSTM01000004.1"/>
</dbReference>
<keyword evidence="7" id="KW-1185">Reference proteome</keyword>
<name>A0A4T9T9G3_9ACTN</name>